<protein>
    <submittedName>
        <fullName evidence="3">Pollen-specific leucine-rich repeat extensin-like protein 1</fullName>
    </submittedName>
</protein>
<proteinExistence type="predicted"/>
<feature type="compositionally biased region" description="Acidic residues" evidence="1">
    <location>
        <begin position="362"/>
        <end position="371"/>
    </location>
</feature>
<accession>A0A8B7Y931</accession>
<feature type="compositionally biased region" description="Basic residues" evidence="1">
    <location>
        <begin position="380"/>
        <end position="390"/>
    </location>
</feature>
<feature type="compositionally biased region" description="Low complexity" evidence="1">
    <location>
        <begin position="323"/>
        <end position="338"/>
    </location>
</feature>
<name>A0A8B7Y931_ACAPL</name>
<dbReference type="KEGG" id="aplc:110977973"/>
<feature type="compositionally biased region" description="Low complexity" evidence="1">
    <location>
        <begin position="207"/>
        <end position="217"/>
    </location>
</feature>
<dbReference type="RefSeq" id="XP_022088236.1">
    <property type="nucleotide sequence ID" value="XM_022232544.1"/>
</dbReference>
<feature type="compositionally biased region" description="Basic and acidic residues" evidence="1">
    <location>
        <begin position="512"/>
        <end position="534"/>
    </location>
</feature>
<evidence type="ECO:0000256" key="1">
    <source>
        <dbReference type="SAM" id="MobiDB-lite"/>
    </source>
</evidence>
<dbReference type="AlphaFoldDB" id="A0A8B7Y931"/>
<feature type="region of interest" description="Disordered" evidence="1">
    <location>
        <begin position="287"/>
        <end position="306"/>
    </location>
</feature>
<organism evidence="2 3">
    <name type="scientific">Acanthaster planci</name>
    <name type="common">Crown-of-thorns starfish</name>
    <dbReference type="NCBI Taxonomy" id="133434"/>
    <lineage>
        <taxon>Eukaryota</taxon>
        <taxon>Metazoa</taxon>
        <taxon>Echinodermata</taxon>
        <taxon>Eleutherozoa</taxon>
        <taxon>Asterozoa</taxon>
        <taxon>Asteroidea</taxon>
        <taxon>Valvatacea</taxon>
        <taxon>Valvatida</taxon>
        <taxon>Acanthasteridae</taxon>
        <taxon>Acanthaster</taxon>
    </lineage>
</organism>
<feature type="compositionally biased region" description="Basic and acidic residues" evidence="1">
    <location>
        <begin position="453"/>
        <end position="469"/>
    </location>
</feature>
<feature type="compositionally biased region" description="Basic residues" evidence="1">
    <location>
        <begin position="1"/>
        <end position="35"/>
    </location>
</feature>
<keyword evidence="2" id="KW-1185">Reference proteome</keyword>
<evidence type="ECO:0000313" key="3">
    <source>
        <dbReference type="RefSeq" id="XP_022088236.1"/>
    </source>
</evidence>
<feature type="region of interest" description="Disordered" evidence="1">
    <location>
        <begin position="1"/>
        <end position="181"/>
    </location>
</feature>
<feature type="region of interest" description="Disordered" evidence="1">
    <location>
        <begin position="195"/>
        <end position="221"/>
    </location>
</feature>
<gene>
    <name evidence="3" type="primary">LOC110977973</name>
</gene>
<feature type="compositionally biased region" description="Basic and acidic residues" evidence="1">
    <location>
        <begin position="344"/>
        <end position="361"/>
    </location>
</feature>
<evidence type="ECO:0000313" key="2">
    <source>
        <dbReference type="Proteomes" id="UP000694845"/>
    </source>
</evidence>
<sequence length="624" mass="69638">RLLSRAKTRKKMERRRQRQDRRVSKKNQRKNRKNRQPAVPPASESIRASRVSLRSNSTADPDEESKEDKPKRGFFGKLFGRKKAEDDGTAMRASRVSLRSNNSPREAGDSSGMNKSVVSVKQATETGASPPEKREVVTPPKAKSVTPSPPEEPPKKEPQQAARSDQETNSNRPVIIINANANDGSLQRSIIQALTGKPPPETEDQKQQPQQQQQQAPTVPPNLAYTGLSPQMIPYPTFQPPPFYGPPNPYFYPQMPPAYGGYPPYNMMSMPPVNNPVFPYSQNAGFQQQPTVPVQPQPPIQQPIIQPTNQSTNYANVQPMTSQNVQRQAVQPQQPAGQSLGIVEKLDEALREERRRPKAAEGEFEDSDSDDNFYNTEQRKIRRRKRHEKEKKRLERERQLLEEEERQREEEAKRKAKPKTPVPQVDLTGLLSLIETGEEPPEPVENDPAGGKSRPESRTSAGGDDRQTDNEGNGDDDELSRLLAQLGSEPGNSTEDSPRKEKSAKTRKKSASKPEPDMDRESTLLAMLRDEQKQQKNRSAGKDRRRSIAGFASPTGQDLEKRNSVPNLGLQPMAKPGEQVTLPALGQPVDANGNPLPTNAGKMSAERLLHEAQKALMSVQQSLH</sequence>
<reference evidence="3" key="1">
    <citation type="submission" date="2025-08" db="UniProtKB">
        <authorList>
            <consortium name="RefSeq"/>
        </authorList>
    </citation>
    <scope>IDENTIFICATION</scope>
</reference>
<feature type="compositionally biased region" description="Polar residues" evidence="1">
    <location>
        <begin position="161"/>
        <end position="172"/>
    </location>
</feature>
<dbReference type="OrthoDB" id="10624635at2759"/>
<dbReference type="Proteomes" id="UP000694845">
    <property type="component" value="Unplaced"/>
</dbReference>
<feature type="compositionally biased region" description="Basic and acidic residues" evidence="1">
    <location>
        <begin position="391"/>
        <end position="413"/>
    </location>
</feature>
<feature type="compositionally biased region" description="Acidic residues" evidence="1">
    <location>
        <begin position="436"/>
        <end position="445"/>
    </location>
</feature>
<feature type="compositionally biased region" description="Polar residues" evidence="1">
    <location>
        <begin position="111"/>
        <end position="127"/>
    </location>
</feature>
<feature type="region of interest" description="Disordered" evidence="1">
    <location>
        <begin position="320"/>
        <end position="601"/>
    </location>
</feature>
<dbReference type="GeneID" id="110977973"/>
<feature type="non-terminal residue" evidence="3">
    <location>
        <position position="1"/>
    </location>
</feature>